<sequence length="341" mass="38403">MKSLARYLVCVLLFCSASAGAAEFREGRIKLVLHESTGRFSLYYMTDITRERYEPFFVDQDPRTSFLAILADDKYYRMGEASAFRVRLRNDASRPAFIFESSFLTVTQEFSYIQTAGSTLANGISMVVTVENKSTQESMVGVRFLLDTNLGEGEAHNFETDRRALSGETLITSAETDRWWYSRSKRFGLMGSIVIPGVRRPDSIHFANWKRLNDAPWKIAPSDGRNFNLLPYSVGDSAVSYYFDPEPLPRGSRRSYTVLLAAEDAGGFSRYDSSSMDDLTRILQESVPAGNGNDIGSDLLILRDLLERIDRYIVSGGDVPDEELDALELMIARIKARYGLQ</sequence>
<proteinExistence type="predicted"/>
<feature type="signal peptide" evidence="1">
    <location>
        <begin position="1"/>
        <end position="21"/>
    </location>
</feature>
<dbReference type="AlphaFoldDB" id="A0A7T7XL24"/>
<organism evidence="2 3">
    <name type="scientific">Breznakiella homolactica</name>
    <dbReference type="NCBI Taxonomy" id="2798577"/>
    <lineage>
        <taxon>Bacteria</taxon>
        <taxon>Pseudomonadati</taxon>
        <taxon>Spirochaetota</taxon>
        <taxon>Spirochaetia</taxon>
        <taxon>Spirochaetales</taxon>
        <taxon>Breznakiellaceae</taxon>
        <taxon>Breznakiella</taxon>
    </lineage>
</organism>
<gene>
    <name evidence="2" type="ORF">JFL75_14695</name>
</gene>
<dbReference type="EMBL" id="CP067089">
    <property type="protein sequence ID" value="QQO08173.1"/>
    <property type="molecule type" value="Genomic_DNA"/>
</dbReference>
<dbReference type="RefSeq" id="WP_215625479.1">
    <property type="nucleotide sequence ID" value="NZ_CP067089.2"/>
</dbReference>
<reference evidence="2" key="1">
    <citation type="submission" date="2021-01" db="EMBL/GenBank/DDBJ databases">
        <title>Description of Breznakiella homolactica.</title>
        <authorList>
            <person name="Song Y."/>
            <person name="Brune A."/>
        </authorList>
    </citation>
    <scope>NUCLEOTIDE SEQUENCE</scope>
    <source>
        <strain evidence="2">RmG30</strain>
    </source>
</reference>
<evidence type="ECO:0000256" key="1">
    <source>
        <dbReference type="SAM" id="SignalP"/>
    </source>
</evidence>
<keyword evidence="1" id="KW-0732">Signal</keyword>
<evidence type="ECO:0000313" key="3">
    <source>
        <dbReference type="Proteomes" id="UP000595917"/>
    </source>
</evidence>
<accession>A0A7T7XL24</accession>
<protein>
    <submittedName>
        <fullName evidence="2">Uncharacterized protein</fullName>
    </submittedName>
</protein>
<dbReference type="KEGG" id="bhc:JFL75_14695"/>
<feature type="chain" id="PRO_5030909714" evidence="1">
    <location>
        <begin position="22"/>
        <end position="341"/>
    </location>
</feature>
<name>A0A7T7XL24_9SPIR</name>
<keyword evidence="3" id="KW-1185">Reference proteome</keyword>
<dbReference type="Proteomes" id="UP000595917">
    <property type="component" value="Chromosome"/>
</dbReference>
<evidence type="ECO:0000313" key="2">
    <source>
        <dbReference type="EMBL" id="QQO08173.1"/>
    </source>
</evidence>